<protein>
    <recommendedName>
        <fullName evidence="3">Glycosyl hydrolases family 2 sugar binding domain-containing protein</fullName>
    </recommendedName>
</protein>
<dbReference type="STRING" id="1792845.BC343_08940"/>
<name>A0A1S9PCV2_9SPHI</name>
<evidence type="ECO:0000313" key="2">
    <source>
        <dbReference type="Proteomes" id="UP000189739"/>
    </source>
</evidence>
<reference evidence="1 2" key="1">
    <citation type="submission" date="2016-07" db="EMBL/GenBank/DDBJ databases">
        <title>Genomic analysis of zinc-resistant bacterium Mucilaginibacter pedocola TBZ30.</title>
        <authorList>
            <person name="Huang J."/>
            <person name="Tang J."/>
        </authorList>
    </citation>
    <scope>NUCLEOTIDE SEQUENCE [LARGE SCALE GENOMIC DNA]</scope>
    <source>
        <strain evidence="1 2">TBZ30</strain>
    </source>
</reference>
<dbReference type="Proteomes" id="UP000189739">
    <property type="component" value="Unassembled WGS sequence"/>
</dbReference>
<comment type="caution">
    <text evidence="1">The sequence shown here is derived from an EMBL/GenBank/DDBJ whole genome shotgun (WGS) entry which is preliminary data.</text>
</comment>
<evidence type="ECO:0008006" key="3">
    <source>
        <dbReference type="Google" id="ProtNLM"/>
    </source>
</evidence>
<keyword evidence="2" id="KW-1185">Reference proteome</keyword>
<dbReference type="Gene3D" id="2.60.120.260">
    <property type="entry name" value="Galactose-binding domain-like"/>
    <property type="match status" value="1"/>
</dbReference>
<dbReference type="EMBL" id="MBTF01000023">
    <property type="protein sequence ID" value="OOQ58769.1"/>
    <property type="molecule type" value="Genomic_DNA"/>
</dbReference>
<sequence>MVSSASNVFSQPEWKKKYNSPATVQKMFAEPPMFYAPHAFWFWDDTLRNNQLPVSMVKEMAKQRLNPGYAHPRSSMDRLNPKFPSLPYSQYLEKPWFDNFGEAMQSAKAAGLTLGYCDEYDWPSGQAADRVLKQHPDLEAKYLVWKRYEVKGGSAVNYPAVDFAVAAKLSNGKIDASSLKVIEGSAGINWTAPAGDWVIYTYAKQFHAGIDGGKVNYLDPGLMKAFMPLVHDQYNANFQGEMGKTIPGVFVDNEGDYGWHMAWSDHLAEAYLKQKGRDIRLWLPLLTEKDNKGLYVKARFDWFDTVTDVYNECYFKPIAGWLSSKNMYYISNLWEESLQLQAGAVGDFMRITRTATMPGTDCLLMKSQDVHDFKETQTVAEFEDRPFMSEIMGVAGWGQSPQTMKMTLNSVTSFGVNHIVPHGIYLNRKPETYPFPADWYTENPYWPYLHQWTDFARRASFVTRQSKLVADVLLVNPQESIWANSEKLFDYNHPEDDGAWNEFAGRVEAQYSGAMRRMNENNLDFLIGDTYYLNKATLKVAGKQISLLINGHQFSSIVLPPMSVVSRPVANKLLEFAKKGGSVVLLGELPTGSPEVGEQDPVIIAAMQGLKNCTNVTDLSAAQNPSAQLPAALKSKLPHISLKNAGRLYTAHRQLGNIHLYWFANNESVEKTFVASVPQGTGGAEIWNCENGTVSPVEATTANGYRNVKLTLHPYEGYWLAFNPNSAIKVAPRTVKTLTRQLEGDWAISYPGVDTIFRTSASAFFSDDSAVKPALLTNRTVDPSWKRSSFIKGSLTRVVSTDGKDKRQELKSLGGKYAYWQLTIPAGAREVILPSAMQNAPIYLDGELLSKTAGAVALKNDARTLAFAINTDEQLPAQPIKFLMGNKVSRPLQSWFAYGLDEYTGYVDYEKEVVINKSSQKLCLDIAGVDYMAEVFVNGKSVGSRLWPPYKFNVPNELVKDGKNTIRIRVGNLMLNSMSMKNDLHQLRTWSWGMSPAPELDDYNTEIKGPVSLVFSK</sequence>
<dbReference type="AlphaFoldDB" id="A0A1S9PCV2"/>
<dbReference type="Pfam" id="PF17132">
    <property type="entry name" value="Glyco_hydro_106"/>
    <property type="match status" value="1"/>
</dbReference>
<accession>A0A1S9PCV2</accession>
<dbReference type="InterPro" id="IPR008979">
    <property type="entry name" value="Galactose-bd-like_sf"/>
</dbReference>
<evidence type="ECO:0000313" key="1">
    <source>
        <dbReference type="EMBL" id="OOQ58769.1"/>
    </source>
</evidence>
<proteinExistence type="predicted"/>
<dbReference type="SUPFAM" id="SSF49785">
    <property type="entry name" value="Galactose-binding domain-like"/>
    <property type="match status" value="1"/>
</dbReference>
<dbReference type="InterPro" id="IPR053161">
    <property type="entry name" value="Ulvan_degrading_GH"/>
</dbReference>
<gene>
    <name evidence="1" type="ORF">BC343_08940</name>
</gene>
<organism evidence="1 2">
    <name type="scientific">Mucilaginibacter pedocola</name>
    <dbReference type="NCBI Taxonomy" id="1792845"/>
    <lineage>
        <taxon>Bacteria</taxon>
        <taxon>Pseudomonadati</taxon>
        <taxon>Bacteroidota</taxon>
        <taxon>Sphingobacteriia</taxon>
        <taxon>Sphingobacteriales</taxon>
        <taxon>Sphingobacteriaceae</taxon>
        <taxon>Mucilaginibacter</taxon>
    </lineage>
</organism>
<dbReference type="PANTHER" id="PTHR36848:SF2">
    <property type="entry name" value="SECRETED PROTEIN"/>
    <property type="match status" value="1"/>
</dbReference>
<dbReference type="PANTHER" id="PTHR36848">
    <property type="entry name" value="DNA-BINDING PROTEIN (PUTATIVE SECRETED PROTEIN)-RELATED"/>
    <property type="match status" value="1"/>
</dbReference>